<name>A0ABN2MX95_9MICO</name>
<dbReference type="Proteomes" id="UP001501746">
    <property type="component" value="Unassembled WGS sequence"/>
</dbReference>
<evidence type="ECO:0000256" key="11">
    <source>
        <dbReference type="RuleBase" id="RU003615"/>
    </source>
</evidence>
<dbReference type="InterPro" id="IPR031319">
    <property type="entry name" value="A-amylase_C"/>
</dbReference>
<feature type="domain" description="Carbohydrate binding module family 25" evidence="15">
    <location>
        <begin position="614"/>
        <end position="691"/>
    </location>
</feature>
<protein>
    <recommendedName>
        <fullName evidence="5 12">Alpha-amylase</fullName>
        <ecNumber evidence="4 12">3.2.1.1</ecNumber>
    </recommendedName>
</protein>
<evidence type="ECO:0000259" key="14">
    <source>
        <dbReference type="SMART" id="SM00642"/>
    </source>
</evidence>
<dbReference type="Gene3D" id="2.60.40.1180">
    <property type="entry name" value="Golgi alpha-mannosidase II"/>
    <property type="match status" value="1"/>
</dbReference>
<dbReference type="InterPro" id="IPR006047">
    <property type="entry name" value="GH13_cat_dom"/>
</dbReference>
<dbReference type="SMART" id="SM01066">
    <property type="entry name" value="CBM_25"/>
    <property type="match status" value="2"/>
</dbReference>
<keyword evidence="6" id="KW-0479">Metal-binding</keyword>
<dbReference type="PRINTS" id="PR00110">
    <property type="entry name" value="ALPHAAMYLASE"/>
</dbReference>
<sequence>MSDHPPVIAPAGDAIRKRLRFTATFLLGALLATLLAATPLPTADRADAAAPGPKDTTAVLFSWTWNAIARECTGNLGPAGYGFVQTSPPQEHVQGPEWWTYYQPVSYKVESRLGTRAEFKAMVDTCHAAGVKVIADAVINHMSGKSAGGVGWAGSSFAHYDYPGIYQSQDFHSCRRDIANYQNRTEVQECNLVNLSDLNTSSSYVQGRIAGYLNDLASLGVDGFRIDAVKHISAADMQGILGKVNDRARLYLVQEVIRANEPIQPEEYLANGDIHEFAFARKLKEAFGGGTINWLTTGTGIGSSWAGFLQNANAAVFVDNHDTERNGETLSYRDGAAYDLAQVFTLAWNYGSPSIHSGYEFSNKEAGPALAGNGEVIDPVCGQNGWTCKHAQTSIENMVGFRTATYGTAITNRWDNGSNAIAFGRGDKGFVAINRGGGSVDRTWQTSLPAGQYCNVIVGQPTSGGCSAGGVITVGGDGRFTAPVGGNAALALHVGAKAGGSGGNPDPEPQPGSSMTVYYSTSKGWTNHNIHYRVGTGSWTTAPGVGMAPACAGWVSKTVELGSATSVTAAFNNGSGTWDNNGGRDYALTGSVAAVANGAVTSANPCSTTPTNPATSTTVYYATGWATANIHYRVGTGSWTAAPGVGMAPACAGWKVKTIELGGASGITAAFNNGSGSWDSNGGADYAIASGPVKVSNGTVTAGDPCS</sequence>
<evidence type="ECO:0000256" key="10">
    <source>
        <dbReference type="ARBA" id="ARBA00023295"/>
    </source>
</evidence>
<gene>
    <name evidence="16" type="ORF">GCM10009750_25630</name>
</gene>
<evidence type="ECO:0000256" key="7">
    <source>
        <dbReference type="ARBA" id="ARBA00022801"/>
    </source>
</evidence>
<dbReference type="EC" id="3.2.1.1" evidence="4 12"/>
<organism evidence="16 17">
    <name type="scientific">Agromyces salentinus</name>
    <dbReference type="NCBI Taxonomy" id="269421"/>
    <lineage>
        <taxon>Bacteria</taxon>
        <taxon>Bacillati</taxon>
        <taxon>Actinomycetota</taxon>
        <taxon>Actinomycetes</taxon>
        <taxon>Micrococcales</taxon>
        <taxon>Microbacteriaceae</taxon>
        <taxon>Agromyces</taxon>
    </lineage>
</organism>
<evidence type="ECO:0000256" key="12">
    <source>
        <dbReference type="RuleBase" id="RU361134"/>
    </source>
</evidence>
<dbReference type="SUPFAM" id="SSF51011">
    <property type="entry name" value="Glycosyl hydrolase domain"/>
    <property type="match status" value="1"/>
</dbReference>
<dbReference type="Pfam" id="PF02806">
    <property type="entry name" value="Alpha-amylase_C"/>
    <property type="match status" value="1"/>
</dbReference>
<dbReference type="Gene3D" id="2.60.40.10">
    <property type="entry name" value="Immunoglobulins"/>
    <property type="match status" value="2"/>
</dbReference>
<dbReference type="SUPFAM" id="SSF51445">
    <property type="entry name" value="(Trans)glycosidases"/>
    <property type="match status" value="1"/>
</dbReference>
<dbReference type="PANTHER" id="PTHR43447">
    <property type="entry name" value="ALPHA-AMYLASE"/>
    <property type="match status" value="1"/>
</dbReference>
<reference evidence="16 17" key="1">
    <citation type="journal article" date="2019" name="Int. J. Syst. Evol. Microbiol.">
        <title>The Global Catalogue of Microorganisms (GCM) 10K type strain sequencing project: providing services to taxonomists for standard genome sequencing and annotation.</title>
        <authorList>
            <consortium name="The Broad Institute Genomics Platform"/>
            <consortium name="The Broad Institute Genome Sequencing Center for Infectious Disease"/>
            <person name="Wu L."/>
            <person name="Ma J."/>
        </authorList>
    </citation>
    <scope>NUCLEOTIDE SEQUENCE [LARGE SCALE GENOMIC DNA]</scope>
    <source>
        <strain evidence="16 17">JCM 14323</strain>
    </source>
</reference>
<dbReference type="CDD" id="cd11317">
    <property type="entry name" value="AmyAc_bac_euk_AmyA"/>
    <property type="match status" value="1"/>
</dbReference>
<keyword evidence="7 12" id="KW-0378">Hydrolase</keyword>
<dbReference type="InterPro" id="IPR017853">
    <property type="entry name" value="GH"/>
</dbReference>
<keyword evidence="10 12" id="KW-0326">Glycosidase</keyword>
<evidence type="ECO:0000313" key="16">
    <source>
        <dbReference type="EMBL" id="GAA1838690.1"/>
    </source>
</evidence>
<dbReference type="EMBL" id="BAAANK010000007">
    <property type="protein sequence ID" value="GAA1838690.1"/>
    <property type="molecule type" value="Genomic_DNA"/>
</dbReference>
<dbReference type="RefSeq" id="WP_157426771.1">
    <property type="nucleotide sequence ID" value="NZ_BAAANK010000007.1"/>
</dbReference>
<evidence type="ECO:0000256" key="5">
    <source>
        <dbReference type="ARBA" id="ARBA00017303"/>
    </source>
</evidence>
<dbReference type="InterPro" id="IPR013780">
    <property type="entry name" value="Glyco_hydro_b"/>
</dbReference>
<keyword evidence="9 12" id="KW-0119">Carbohydrate metabolism</keyword>
<evidence type="ECO:0000313" key="17">
    <source>
        <dbReference type="Proteomes" id="UP001501746"/>
    </source>
</evidence>
<feature type="domain" description="Carbohydrate binding module family 25" evidence="15">
    <location>
        <begin position="512"/>
        <end position="591"/>
    </location>
</feature>
<evidence type="ECO:0000256" key="1">
    <source>
        <dbReference type="ARBA" id="ARBA00000548"/>
    </source>
</evidence>
<dbReference type="Gene3D" id="3.20.20.80">
    <property type="entry name" value="Glycosidases"/>
    <property type="match status" value="1"/>
</dbReference>
<dbReference type="InterPro" id="IPR006048">
    <property type="entry name" value="A-amylase/branching_C"/>
</dbReference>
<keyword evidence="8" id="KW-0106">Calcium</keyword>
<evidence type="ECO:0000259" key="15">
    <source>
        <dbReference type="SMART" id="SM01066"/>
    </source>
</evidence>
<comment type="catalytic activity">
    <reaction evidence="1 12">
        <text>Endohydrolysis of (1-&gt;4)-alpha-D-glucosidic linkages in polysaccharides containing three or more (1-&gt;4)-alpha-linked D-glucose units.</text>
        <dbReference type="EC" id="3.2.1.1"/>
    </reaction>
</comment>
<comment type="cofactor">
    <cofactor evidence="2">
        <name>Ca(2+)</name>
        <dbReference type="ChEBI" id="CHEBI:29108"/>
    </cofactor>
</comment>
<comment type="similarity">
    <text evidence="3 11">Belongs to the glycosyl hydrolase 13 family.</text>
</comment>
<feature type="domain" description="Glycosyl hydrolase family 13 catalytic" evidence="14">
    <location>
        <begin position="55"/>
        <end position="402"/>
    </location>
</feature>
<dbReference type="SMART" id="SM00642">
    <property type="entry name" value="Aamy"/>
    <property type="match status" value="1"/>
</dbReference>
<proteinExistence type="inferred from homology"/>
<accession>A0ABN2MX95</accession>
<evidence type="ECO:0000256" key="4">
    <source>
        <dbReference type="ARBA" id="ARBA00012595"/>
    </source>
</evidence>
<dbReference type="InterPro" id="IPR006046">
    <property type="entry name" value="Alpha_amylase"/>
</dbReference>
<dbReference type="SMART" id="SM00632">
    <property type="entry name" value="Aamy_C"/>
    <property type="match status" value="1"/>
</dbReference>
<evidence type="ECO:0000256" key="8">
    <source>
        <dbReference type="ARBA" id="ARBA00022837"/>
    </source>
</evidence>
<dbReference type="InterPro" id="IPR005085">
    <property type="entry name" value="CBM25"/>
</dbReference>
<evidence type="ECO:0000256" key="9">
    <source>
        <dbReference type="ARBA" id="ARBA00023277"/>
    </source>
</evidence>
<dbReference type="Pfam" id="PF00128">
    <property type="entry name" value="Alpha-amylase"/>
    <property type="match status" value="1"/>
</dbReference>
<evidence type="ECO:0000256" key="2">
    <source>
        <dbReference type="ARBA" id="ARBA00001913"/>
    </source>
</evidence>
<dbReference type="InterPro" id="IPR013783">
    <property type="entry name" value="Ig-like_fold"/>
</dbReference>
<keyword evidence="17" id="KW-1185">Reference proteome</keyword>
<comment type="caution">
    <text evidence="16">The sequence shown here is derived from an EMBL/GenBank/DDBJ whole genome shotgun (WGS) entry which is preliminary data.</text>
</comment>
<dbReference type="Pfam" id="PF03423">
    <property type="entry name" value="CBM_25"/>
    <property type="match status" value="2"/>
</dbReference>
<evidence type="ECO:0000256" key="6">
    <source>
        <dbReference type="ARBA" id="ARBA00022723"/>
    </source>
</evidence>
<feature type="domain" description="Alpha-amylase C-terminal" evidence="13">
    <location>
        <begin position="411"/>
        <end position="497"/>
    </location>
</feature>
<evidence type="ECO:0000259" key="13">
    <source>
        <dbReference type="SMART" id="SM00632"/>
    </source>
</evidence>
<evidence type="ECO:0000256" key="3">
    <source>
        <dbReference type="ARBA" id="ARBA00008061"/>
    </source>
</evidence>